<dbReference type="Pfam" id="PF02151">
    <property type="entry name" value="UVR"/>
    <property type="match status" value="1"/>
</dbReference>
<evidence type="ECO:0000313" key="2">
    <source>
        <dbReference type="EMBL" id="KKL09751.1"/>
    </source>
</evidence>
<dbReference type="AlphaFoldDB" id="A0A0F9CVV4"/>
<organism evidence="2">
    <name type="scientific">marine sediment metagenome</name>
    <dbReference type="NCBI Taxonomy" id="412755"/>
    <lineage>
        <taxon>unclassified sequences</taxon>
        <taxon>metagenomes</taxon>
        <taxon>ecological metagenomes</taxon>
    </lineage>
</organism>
<comment type="caution">
    <text evidence="2">The sequence shown here is derived from an EMBL/GenBank/DDBJ whole genome shotgun (WGS) entry which is preliminary data.</text>
</comment>
<dbReference type="InterPro" id="IPR036876">
    <property type="entry name" value="UVR_dom_sf"/>
</dbReference>
<feature type="non-terminal residue" evidence="2">
    <location>
        <position position="1"/>
    </location>
</feature>
<accession>A0A0F9CVV4</accession>
<dbReference type="InterPro" id="IPR001943">
    <property type="entry name" value="UVR_dom"/>
</dbReference>
<evidence type="ECO:0000259" key="1">
    <source>
        <dbReference type="PROSITE" id="PS50151"/>
    </source>
</evidence>
<dbReference type="Gene3D" id="4.10.860.10">
    <property type="entry name" value="UVR domain"/>
    <property type="match status" value="1"/>
</dbReference>
<reference evidence="2" key="1">
    <citation type="journal article" date="2015" name="Nature">
        <title>Complex archaea that bridge the gap between prokaryotes and eukaryotes.</title>
        <authorList>
            <person name="Spang A."/>
            <person name="Saw J.H."/>
            <person name="Jorgensen S.L."/>
            <person name="Zaremba-Niedzwiedzka K."/>
            <person name="Martijn J."/>
            <person name="Lind A.E."/>
            <person name="van Eijk R."/>
            <person name="Schleper C."/>
            <person name="Guy L."/>
            <person name="Ettema T.J."/>
        </authorList>
    </citation>
    <scope>NUCLEOTIDE SEQUENCE</scope>
</reference>
<proteinExistence type="predicted"/>
<name>A0A0F9CVV4_9ZZZZ</name>
<feature type="domain" description="UVR" evidence="1">
    <location>
        <begin position="1"/>
        <end position="22"/>
    </location>
</feature>
<protein>
    <recommendedName>
        <fullName evidence="1">UVR domain-containing protein</fullName>
    </recommendedName>
</protein>
<dbReference type="SUPFAM" id="SSF46600">
    <property type="entry name" value="C-terminal UvrC-binding domain of UvrB"/>
    <property type="match status" value="1"/>
</dbReference>
<dbReference type="PROSITE" id="PS50151">
    <property type="entry name" value="UVR"/>
    <property type="match status" value="1"/>
</dbReference>
<gene>
    <name evidence="2" type="ORF">LCGC14_2562740</name>
</gene>
<dbReference type="EMBL" id="LAZR01042341">
    <property type="protein sequence ID" value="KKL09751.1"/>
    <property type="molecule type" value="Genomic_DNA"/>
</dbReference>
<sequence length="27" mass="3260">AKELRFEDAAYLRDRIKETKETYKLTA</sequence>